<evidence type="ECO:0000313" key="6">
    <source>
        <dbReference type="EMBL" id="KAF1933788.1"/>
    </source>
</evidence>
<dbReference type="RefSeq" id="XP_033454036.1">
    <property type="nucleotide sequence ID" value="XM_033595058.1"/>
</dbReference>
<dbReference type="Gene3D" id="3.10.450.30">
    <property type="entry name" value="Microbial ribonucleases"/>
    <property type="match status" value="1"/>
</dbReference>
<sequence length="115" mass="12595">DCAGDYFDRAELDNCKNELCRWNNRTGPGGYPHYFANHEGFTWSVSNINSLYIYPLIHGTKAYSGEFLLTIPVGAPGAHRCIVNYDSRTGQCVILGAVTHKGASSNNGFVQCTTS</sequence>
<dbReference type="PANTHER" id="PTHR42104:SF2">
    <property type="entry name" value="GUANYL-SPECIFIC RIBONUCLEASE, PUTATIVE (AFU_ORTHOLOGUE AFUA_4G01200)-RELATED"/>
    <property type="match status" value="1"/>
</dbReference>
<dbReference type="InterPro" id="IPR000026">
    <property type="entry name" value="N1-like"/>
</dbReference>
<feature type="non-terminal residue" evidence="6">
    <location>
        <position position="1"/>
    </location>
</feature>
<name>A0A6A5S369_9PLEO</name>
<proteinExistence type="predicted"/>
<dbReference type="EMBL" id="ML978957">
    <property type="protein sequence ID" value="KAF1933788.1"/>
    <property type="molecule type" value="Genomic_DNA"/>
</dbReference>
<dbReference type="InterPro" id="IPR016191">
    <property type="entry name" value="Ribonuclease/ribotoxin"/>
</dbReference>
<keyword evidence="3" id="KW-0378">Hydrolase</keyword>
<keyword evidence="7" id="KW-1185">Reference proteome</keyword>
<dbReference type="Pfam" id="PF00545">
    <property type="entry name" value="Ribonuclease"/>
    <property type="match status" value="1"/>
</dbReference>
<dbReference type="GO" id="GO:0046589">
    <property type="term" value="F:ribonuclease T1 activity"/>
    <property type="evidence" value="ECO:0007669"/>
    <property type="project" value="UniProtKB-EC"/>
</dbReference>
<evidence type="ECO:0000256" key="5">
    <source>
        <dbReference type="ARBA" id="ARBA00023239"/>
    </source>
</evidence>
<evidence type="ECO:0000256" key="1">
    <source>
        <dbReference type="ARBA" id="ARBA00022722"/>
    </source>
</evidence>
<dbReference type="AlphaFoldDB" id="A0A6A5S369"/>
<organism evidence="6 7">
    <name type="scientific">Didymella exigua CBS 183.55</name>
    <dbReference type="NCBI Taxonomy" id="1150837"/>
    <lineage>
        <taxon>Eukaryota</taxon>
        <taxon>Fungi</taxon>
        <taxon>Dikarya</taxon>
        <taxon>Ascomycota</taxon>
        <taxon>Pezizomycotina</taxon>
        <taxon>Dothideomycetes</taxon>
        <taxon>Pleosporomycetidae</taxon>
        <taxon>Pleosporales</taxon>
        <taxon>Pleosporineae</taxon>
        <taxon>Didymellaceae</taxon>
        <taxon>Didymella</taxon>
    </lineage>
</organism>
<evidence type="ECO:0000313" key="7">
    <source>
        <dbReference type="Proteomes" id="UP000800082"/>
    </source>
</evidence>
<dbReference type="OrthoDB" id="5425539at2759"/>
<reference evidence="6" key="1">
    <citation type="journal article" date="2020" name="Stud. Mycol.">
        <title>101 Dothideomycetes genomes: a test case for predicting lifestyles and emergence of pathogens.</title>
        <authorList>
            <person name="Haridas S."/>
            <person name="Albert R."/>
            <person name="Binder M."/>
            <person name="Bloem J."/>
            <person name="Labutti K."/>
            <person name="Salamov A."/>
            <person name="Andreopoulos B."/>
            <person name="Baker S."/>
            <person name="Barry K."/>
            <person name="Bills G."/>
            <person name="Bluhm B."/>
            <person name="Cannon C."/>
            <person name="Castanera R."/>
            <person name="Culley D."/>
            <person name="Daum C."/>
            <person name="Ezra D."/>
            <person name="Gonzalez J."/>
            <person name="Henrissat B."/>
            <person name="Kuo A."/>
            <person name="Liang C."/>
            <person name="Lipzen A."/>
            <person name="Lutzoni F."/>
            <person name="Magnuson J."/>
            <person name="Mondo S."/>
            <person name="Nolan M."/>
            <person name="Ohm R."/>
            <person name="Pangilinan J."/>
            <person name="Park H.-J."/>
            <person name="Ramirez L."/>
            <person name="Alfaro M."/>
            <person name="Sun H."/>
            <person name="Tritt A."/>
            <person name="Yoshinaga Y."/>
            <person name="Zwiers L.-H."/>
            <person name="Turgeon B."/>
            <person name="Goodwin S."/>
            <person name="Spatafora J."/>
            <person name="Crous P."/>
            <person name="Grigoriev I."/>
        </authorList>
    </citation>
    <scope>NUCLEOTIDE SEQUENCE</scope>
    <source>
        <strain evidence="6">CBS 183.55</strain>
    </source>
</reference>
<keyword evidence="4" id="KW-1015">Disulfide bond</keyword>
<dbReference type="GeneID" id="54352725"/>
<dbReference type="Proteomes" id="UP000800082">
    <property type="component" value="Unassembled WGS sequence"/>
</dbReference>
<gene>
    <name evidence="6" type="ORF">M421DRAFT_52827</name>
</gene>
<protein>
    <submittedName>
        <fullName evidence="6">Ribonuclease/ribotoxin</fullName>
    </submittedName>
</protein>
<keyword evidence="1" id="KW-0540">Nuclease</keyword>
<dbReference type="SUPFAM" id="SSF53933">
    <property type="entry name" value="Microbial ribonucleases"/>
    <property type="match status" value="1"/>
</dbReference>
<evidence type="ECO:0000256" key="3">
    <source>
        <dbReference type="ARBA" id="ARBA00022801"/>
    </source>
</evidence>
<keyword evidence="2" id="KW-0255">Endonuclease</keyword>
<evidence type="ECO:0000256" key="4">
    <source>
        <dbReference type="ARBA" id="ARBA00023157"/>
    </source>
</evidence>
<keyword evidence="5" id="KW-0456">Lyase</keyword>
<dbReference type="PANTHER" id="PTHR42104">
    <property type="entry name" value="EXTRACELLULAR GUANYL-SPECIFIC RIBONUCLEASE RNTA (AFU_ORTHOLOGUE AFUA_4G03230)"/>
    <property type="match status" value="1"/>
</dbReference>
<accession>A0A6A5S369</accession>
<evidence type="ECO:0000256" key="2">
    <source>
        <dbReference type="ARBA" id="ARBA00022759"/>
    </source>
</evidence>
<dbReference type="GO" id="GO:0003723">
    <property type="term" value="F:RNA binding"/>
    <property type="evidence" value="ECO:0007669"/>
    <property type="project" value="InterPro"/>
</dbReference>
<dbReference type="GO" id="GO:0016787">
    <property type="term" value="F:hydrolase activity"/>
    <property type="evidence" value="ECO:0007669"/>
    <property type="project" value="UniProtKB-KW"/>
</dbReference>